<evidence type="ECO:0000256" key="3">
    <source>
        <dbReference type="PROSITE-ProRule" id="PRU00433"/>
    </source>
</evidence>
<feature type="compositionally biased region" description="Basic residues" evidence="5">
    <location>
        <begin position="233"/>
        <end position="245"/>
    </location>
</feature>
<keyword evidence="1 3" id="KW-0479">Metal-binding</keyword>
<dbReference type="SMART" id="SM01083">
    <property type="entry name" value="Cir_N"/>
    <property type="match status" value="1"/>
</dbReference>
<evidence type="ECO:0000259" key="6">
    <source>
        <dbReference type="PROSITE" id="PS51007"/>
    </source>
</evidence>
<reference evidence="8" key="1">
    <citation type="submission" date="2016-11" db="UniProtKB">
        <authorList>
            <consortium name="WormBaseParasite"/>
        </authorList>
    </citation>
    <scope>IDENTIFICATION</scope>
</reference>
<keyword evidence="7" id="KW-1185">Reference proteome</keyword>
<feature type="region of interest" description="Disordered" evidence="5">
    <location>
        <begin position="220"/>
        <end position="262"/>
    </location>
</feature>
<feature type="compositionally biased region" description="Basic and acidic residues" evidence="5">
    <location>
        <begin position="246"/>
        <end position="256"/>
    </location>
</feature>
<dbReference type="GO" id="GO:0032259">
    <property type="term" value="P:methylation"/>
    <property type="evidence" value="ECO:0007669"/>
    <property type="project" value="InterPro"/>
</dbReference>
<protein>
    <submittedName>
        <fullName evidence="8">Cytochrome c domain-containing protein</fullName>
    </submittedName>
</protein>
<evidence type="ECO:0000256" key="2">
    <source>
        <dbReference type="ARBA" id="ARBA00023004"/>
    </source>
</evidence>
<dbReference type="InterPro" id="IPR007757">
    <property type="entry name" value="MT-A70-like"/>
</dbReference>
<dbReference type="InterPro" id="IPR009056">
    <property type="entry name" value="Cyt_c-like_dom"/>
</dbReference>
<comment type="similarity">
    <text evidence="4">Belongs to the MT-A70-like family.</text>
</comment>
<dbReference type="GO" id="GO:0008168">
    <property type="term" value="F:methyltransferase activity"/>
    <property type="evidence" value="ECO:0007669"/>
    <property type="project" value="InterPro"/>
</dbReference>
<feature type="domain" description="Cytochrome c" evidence="6">
    <location>
        <begin position="114"/>
        <end position="224"/>
    </location>
</feature>
<evidence type="ECO:0000313" key="8">
    <source>
        <dbReference type="WBParaSite" id="maker-uti_cns_0047773-snap-gene-0.3-mRNA-1"/>
    </source>
</evidence>
<dbReference type="Proteomes" id="UP000095280">
    <property type="component" value="Unplaced"/>
</dbReference>
<dbReference type="InterPro" id="IPR040014">
    <property type="entry name" value="CIR1"/>
</dbReference>
<dbReference type="InterPro" id="IPR002052">
    <property type="entry name" value="DNA_methylase_N6_adenine_CS"/>
</dbReference>
<dbReference type="PROSITE" id="PS00092">
    <property type="entry name" value="N6_MTASE"/>
    <property type="match status" value="1"/>
</dbReference>
<dbReference type="GO" id="GO:0020037">
    <property type="term" value="F:heme binding"/>
    <property type="evidence" value="ECO:0007669"/>
    <property type="project" value="InterPro"/>
</dbReference>
<dbReference type="PANTHER" id="PTHR13151">
    <property type="entry name" value="CBF1 INTERACTING COREPRESSOR CIR"/>
    <property type="match status" value="1"/>
</dbReference>
<evidence type="ECO:0000313" key="7">
    <source>
        <dbReference type="Proteomes" id="UP000095280"/>
    </source>
</evidence>
<dbReference type="WBParaSite" id="maker-uti_cns_0047773-snap-gene-0.3-mRNA-1">
    <property type="protein sequence ID" value="maker-uti_cns_0047773-snap-gene-0.3-mRNA-1"/>
    <property type="gene ID" value="maker-uti_cns_0047773-snap-gene-0.3"/>
</dbReference>
<keyword evidence="2 3" id="KW-0408">Iron</keyword>
<evidence type="ECO:0000256" key="5">
    <source>
        <dbReference type="SAM" id="MobiDB-lite"/>
    </source>
</evidence>
<proteinExistence type="inferred from homology"/>
<organism evidence="7 8">
    <name type="scientific">Macrostomum lignano</name>
    <dbReference type="NCBI Taxonomy" id="282301"/>
    <lineage>
        <taxon>Eukaryota</taxon>
        <taxon>Metazoa</taxon>
        <taxon>Spiralia</taxon>
        <taxon>Lophotrochozoa</taxon>
        <taxon>Platyhelminthes</taxon>
        <taxon>Rhabditophora</taxon>
        <taxon>Macrostomorpha</taxon>
        <taxon>Macrostomida</taxon>
        <taxon>Macrostomidae</taxon>
        <taxon>Macrostomum</taxon>
    </lineage>
</organism>
<evidence type="ECO:0000256" key="1">
    <source>
        <dbReference type="ARBA" id="ARBA00022723"/>
    </source>
</evidence>
<dbReference type="PROSITE" id="PS51007">
    <property type="entry name" value="CYTC"/>
    <property type="match status" value="1"/>
</dbReference>
<dbReference type="GO" id="GO:0005634">
    <property type="term" value="C:nucleus"/>
    <property type="evidence" value="ECO:0007669"/>
    <property type="project" value="TreeGrafter"/>
</dbReference>
<dbReference type="GO" id="GO:0009055">
    <property type="term" value="F:electron transfer activity"/>
    <property type="evidence" value="ECO:0007669"/>
    <property type="project" value="InterPro"/>
</dbReference>
<dbReference type="Pfam" id="PF05063">
    <property type="entry name" value="MT-A70"/>
    <property type="match status" value="1"/>
</dbReference>
<dbReference type="PANTHER" id="PTHR13151:SF2">
    <property type="entry name" value="COREPRESSOR INTERACTING WITH RBPJ 1"/>
    <property type="match status" value="1"/>
</dbReference>
<dbReference type="PROSITE" id="PS51143">
    <property type="entry name" value="MT_A70"/>
    <property type="match status" value="1"/>
</dbReference>
<sequence length="677" mass="75879">MGKGYQNYMNKKFFHPGSFDNIKRLWMAQQKKEFEEKKEEEKVALYRREQEQLEARAILGDEKAKLGIAFMYDRPPGADKEEAGPSEAREVRFEWQRKFQAPREAYCKGSDEVRDQPFGIEVRNVRCVKCHSWGHVNTDRLCPLYGKSITMEPQLPDSHLGDAGRHMRDEQHLRFTRRAEASGYNEVVAGGGASASSEAEVEAFFRSLTPAQREKLMKKLEKLDSGKSDRDGGKKKHKKHKKEKKEKKEKDKRHQASSDARLQLETTFLRQTLRHLRNLKEAKSISDLEYLILDPLYNDEPEREKPAKSRKRKAAAAGFVEDHTDSGESDDSAFSVASIEGRLSLATQSGLVSFLTLTEAGQLRSICGIESQTALFELFNSGTDCGPGAALADACRFGRVALVEPSVSQRRAVRLLGGCYAVPARSSFAISQLCSAKPLLLQLSSSDGPYDVVLADPPWPNASARRRGVYSAAESIGLELLSRIPVPELLRHRAEQSGGGAKGWPGPLVLVWCTNSLKHVRCVLEDLTAAWGLRCIGRWLWVKKLPIPLTLEQVTATGRPLTPLHSRFRRPFERLYVLAPAQLAASSDVYKRVPAELTLMSVPSCLHSRKPCLKPLLNALFGSDDYRCLELFARNLTPGWSSWGNEVVKHQHFDFQPAQLVAELSNGEIQSLDDRLA</sequence>
<dbReference type="GO" id="GO:0003676">
    <property type="term" value="F:nucleic acid binding"/>
    <property type="evidence" value="ECO:0007669"/>
    <property type="project" value="InterPro"/>
</dbReference>
<accession>A0A1I8JHM9</accession>
<keyword evidence="3" id="KW-0349">Heme</keyword>
<dbReference type="GO" id="GO:0003714">
    <property type="term" value="F:transcription corepressor activity"/>
    <property type="evidence" value="ECO:0007669"/>
    <property type="project" value="InterPro"/>
</dbReference>
<feature type="compositionally biased region" description="Basic and acidic residues" evidence="5">
    <location>
        <begin position="220"/>
        <end position="232"/>
    </location>
</feature>
<name>A0A1I8JHM9_9PLAT</name>
<evidence type="ECO:0000256" key="4">
    <source>
        <dbReference type="PROSITE-ProRule" id="PRU00489"/>
    </source>
</evidence>
<dbReference type="Pfam" id="PF10197">
    <property type="entry name" value="Cir_N"/>
    <property type="match status" value="1"/>
</dbReference>
<feature type="region of interest" description="Disordered" evidence="5">
    <location>
        <begin position="300"/>
        <end position="331"/>
    </location>
</feature>
<dbReference type="AlphaFoldDB" id="A0A1I8JHM9"/>
<dbReference type="GO" id="GO:0046872">
    <property type="term" value="F:metal ion binding"/>
    <property type="evidence" value="ECO:0007669"/>
    <property type="project" value="UniProtKB-KW"/>
</dbReference>
<dbReference type="InterPro" id="IPR019339">
    <property type="entry name" value="CIR_N_dom"/>
</dbReference>